<keyword evidence="5 12" id="KW-0812">Transmembrane</keyword>
<keyword evidence="7" id="KW-0653">Protein transport</keyword>
<dbReference type="PANTHER" id="PTHR12443:SF9">
    <property type="entry name" value="TRANSLOCATION PROTEIN SEC62"/>
    <property type="match status" value="1"/>
</dbReference>
<dbReference type="EMBL" id="CH408159">
    <property type="protein sequence ID" value="EDK40220.2"/>
    <property type="molecule type" value="Genomic_DNA"/>
</dbReference>
<dbReference type="OrthoDB" id="200187at2759"/>
<dbReference type="GeneID" id="5125662"/>
<dbReference type="GO" id="GO:0031204">
    <property type="term" value="P:post-translational protein targeting to membrane, translocation"/>
    <property type="evidence" value="ECO:0007669"/>
    <property type="project" value="TreeGrafter"/>
</dbReference>
<feature type="region of interest" description="Disordered" evidence="11">
    <location>
        <begin position="282"/>
        <end position="324"/>
    </location>
</feature>
<comment type="similarity">
    <text evidence="2">Belongs to the SEC62 family.</text>
</comment>
<keyword evidence="4" id="KW-0813">Transport</keyword>
<dbReference type="HOGENOM" id="CLU_040936_1_0_1"/>
<name>A5DM17_PICGU</name>
<dbReference type="Proteomes" id="UP000001997">
    <property type="component" value="Unassembled WGS sequence"/>
</dbReference>
<evidence type="ECO:0000313" key="14">
    <source>
        <dbReference type="Proteomes" id="UP000001997"/>
    </source>
</evidence>
<organism evidence="13 14">
    <name type="scientific">Meyerozyma guilliermondii (strain ATCC 6260 / CBS 566 / DSM 6381 / JCM 1539 / NBRC 10279 / NRRL Y-324)</name>
    <name type="common">Yeast</name>
    <name type="synonym">Candida guilliermondii</name>
    <dbReference type="NCBI Taxonomy" id="294746"/>
    <lineage>
        <taxon>Eukaryota</taxon>
        <taxon>Fungi</taxon>
        <taxon>Dikarya</taxon>
        <taxon>Ascomycota</taxon>
        <taxon>Saccharomycotina</taxon>
        <taxon>Pichiomycetes</taxon>
        <taxon>Debaryomycetaceae</taxon>
        <taxon>Meyerozyma</taxon>
    </lineage>
</organism>
<keyword evidence="14" id="KW-1185">Reference proteome</keyword>
<evidence type="ECO:0000256" key="12">
    <source>
        <dbReference type="SAM" id="Phobius"/>
    </source>
</evidence>
<evidence type="ECO:0000256" key="1">
    <source>
        <dbReference type="ARBA" id="ARBA00004477"/>
    </source>
</evidence>
<dbReference type="AlphaFoldDB" id="A5DM17"/>
<dbReference type="eggNOG" id="KOG2927">
    <property type="taxonomic scope" value="Eukaryota"/>
</dbReference>
<keyword evidence="8 12" id="KW-1133">Transmembrane helix</keyword>
<dbReference type="InterPro" id="IPR004728">
    <property type="entry name" value="Sec62"/>
</dbReference>
<feature type="transmembrane region" description="Helical" evidence="12">
    <location>
        <begin position="217"/>
        <end position="241"/>
    </location>
</feature>
<gene>
    <name evidence="13" type="ORF">PGUG_04318</name>
</gene>
<sequence length="324" mass="36984">MIKVKILSGIFHVSCTFSVSLLHSCTLIITSRRVASLFLNTHTSTFNMSVQVPVTDQRSTATIKIANYLRDNKILKMRTGLLNNTNDVDFFRFKRIIRALTSEDYKKKQSNPKNELIPIESDQEAARIFIQLVQNQIVTPVEKLHYAEVKQYRGWKPDRNKPTLKPTTRANLDPNAYYVWNYTKPNPYMMLYGFLILAGAFAVILFPLWPAKMKLGVWYLSMGLLGLIGLFFAIAFVRLIIYVVTLLTMKQAFWLYPNLFADCGVIESFKPLYAWEEDKKKAKKSKKKRATSQPSDTATGTTTGASTSNANATQRRVVLEEVDE</sequence>
<evidence type="ECO:0000256" key="11">
    <source>
        <dbReference type="SAM" id="MobiDB-lite"/>
    </source>
</evidence>
<keyword evidence="6" id="KW-0256">Endoplasmic reticulum</keyword>
<dbReference type="NCBIfam" id="TIGR00869">
    <property type="entry name" value="sec62"/>
    <property type="match status" value="1"/>
</dbReference>
<evidence type="ECO:0000256" key="9">
    <source>
        <dbReference type="ARBA" id="ARBA00023010"/>
    </source>
</evidence>
<dbReference type="STRING" id="294746.A5DM17"/>
<evidence type="ECO:0000256" key="2">
    <source>
        <dbReference type="ARBA" id="ARBA00010604"/>
    </source>
</evidence>
<evidence type="ECO:0000313" key="13">
    <source>
        <dbReference type="EMBL" id="EDK40220.2"/>
    </source>
</evidence>
<reference evidence="13 14" key="1">
    <citation type="journal article" date="2009" name="Nature">
        <title>Evolution of pathogenicity and sexual reproduction in eight Candida genomes.</title>
        <authorList>
            <person name="Butler G."/>
            <person name="Rasmussen M.D."/>
            <person name="Lin M.F."/>
            <person name="Santos M.A."/>
            <person name="Sakthikumar S."/>
            <person name="Munro C.A."/>
            <person name="Rheinbay E."/>
            <person name="Grabherr M."/>
            <person name="Forche A."/>
            <person name="Reedy J.L."/>
            <person name="Agrafioti I."/>
            <person name="Arnaud M.B."/>
            <person name="Bates S."/>
            <person name="Brown A.J."/>
            <person name="Brunke S."/>
            <person name="Costanzo M.C."/>
            <person name="Fitzpatrick D.A."/>
            <person name="de Groot P.W."/>
            <person name="Harris D."/>
            <person name="Hoyer L.L."/>
            <person name="Hube B."/>
            <person name="Klis F.M."/>
            <person name="Kodira C."/>
            <person name="Lennard N."/>
            <person name="Logue M.E."/>
            <person name="Martin R."/>
            <person name="Neiman A.M."/>
            <person name="Nikolaou E."/>
            <person name="Quail M.A."/>
            <person name="Quinn J."/>
            <person name="Santos M.C."/>
            <person name="Schmitzberger F.F."/>
            <person name="Sherlock G."/>
            <person name="Shah P."/>
            <person name="Silverstein K.A."/>
            <person name="Skrzypek M.S."/>
            <person name="Soll D."/>
            <person name="Staggs R."/>
            <person name="Stansfield I."/>
            <person name="Stumpf M.P."/>
            <person name="Sudbery P.E."/>
            <person name="Srikantha T."/>
            <person name="Zeng Q."/>
            <person name="Berman J."/>
            <person name="Berriman M."/>
            <person name="Heitman J."/>
            <person name="Gow N.A."/>
            <person name="Lorenz M.C."/>
            <person name="Birren B.W."/>
            <person name="Kellis M."/>
            <person name="Cuomo C.A."/>
        </authorList>
    </citation>
    <scope>NUCLEOTIDE SEQUENCE [LARGE SCALE GENOMIC DNA]</scope>
    <source>
        <strain evidence="14">ATCC 6260 / CBS 566 / DSM 6381 / JCM 1539 / NBRC 10279 / NRRL Y-324</strain>
    </source>
</reference>
<accession>A5DM17</accession>
<evidence type="ECO:0000256" key="8">
    <source>
        <dbReference type="ARBA" id="ARBA00022989"/>
    </source>
</evidence>
<dbReference type="GO" id="GO:0005789">
    <property type="term" value="C:endoplasmic reticulum membrane"/>
    <property type="evidence" value="ECO:0007669"/>
    <property type="project" value="UniProtKB-SubCell"/>
</dbReference>
<evidence type="ECO:0000256" key="10">
    <source>
        <dbReference type="ARBA" id="ARBA00023136"/>
    </source>
</evidence>
<keyword evidence="10 12" id="KW-0472">Membrane</keyword>
<comment type="subcellular location">
    <subcellularLocation>
        <location evidence="1">Endoplasmic reticulum membrane</location>
        <topology evidence="1">Multi-pass membrane protein</topology>
    </subcellularLocation>
</comment>
<evidence type="ECO:0000256" key="6">
    <source>
        <dbReference type="ARBA" id="ARBA00022824"/>
    </source>
</evidence>
<dbReference type="Pfam" id="PF03839">
    <property type="entry name" value="Sec62"/>
    <property type="match status" value="1"/>
</dbReference>
<dbReference type="FunCoup" id="A5DM17">
    <property type="interactions" value="126"/>
</dbReference>
<dbReference type="RefSeq" id="XP_001483589.2">
    <property type="nucleotide sequence ID" value="XM_001483539.1"/>
</dbReference>
<dbReference type="OMA" id="FKPLYGW"/>
<dbReference type="KEGG" id="pgu:PGUG_04318"/>
<dbReference type="InParanoid" id="A5DM17"/>
<dbReference type="InterPro" id="IPR011553">
    <property type="entry name" value="Sec62_asco"/>
</dbReference>
<protein>
    <recommendedName>
        <fullName evidence="3">Translocation protein SEC62</fullName>
    </recommendedName>
</protein>
<evidence type="ECO:0000256" key="4">
    <source>
        <dbReference type="ARBA" id="ARBA00022448"/>
    </source>
</evidence>
<evidence type="ECO:0000256" key="5">
    <source>
        <dbReference type="ARBA" id="ARBA00022692"/>
    </source>
</evidence>
<evidence type="ECO:0000256" key="3">
    <source>
        <dbReference type="ARBA" id="ARBA00021257"/>
    </source>
</evidence>
<dbReference type="PANTHER" id="PTHR12443">
    <property type="entry name" value="TRANSLOCATION PROTEIN SEC62"/>
    <property type="match status" value="1"/>
</dbReference>
<proteinExistence type="inferred from homology"/>
<feature type="transmembrane region" description="Helical" evidence="12">
    <location>
        <begin position="191"/>
        <end position="211"/>
    </location>
</feature>
<feature type="compositionally biased region" description="Low complexity" evidence="11">
    <location>
        <begin position="297"/>
        <end position="313"/>
    </location>
</feature>
<evidence type="ECO:0000256" key="7">
    <source>
        <dbReference type="ARBA" id="ARBA00022927"/>
    </source>
</evidence>
<keyword evidence="9" id="KW-0811">Translocation</keyword>